<feature type="active site" evidence="5">
    <location>
        <position position="230"/>
    </location>
</feature>
<dbReference type="InterPro" id="IPR001300">
    <property type="entry name" value="Peptidase_C2_calpain_cat"/>
</dbReference>
<dbReference type="InterPro" id="IPR036238">
    <property type="entry name" value="Transglutaminase_C_sf"/>
</dbReference>
<dbReference type="SMART" id="SM00720">
    <property type="entry name" value="calpain_III"/>
    <property type="match status" value="1"/>
</dbReference>
<dbReference type="SUPFAM" id="SSF54001">
    <property type="entry name" value="Cysteine proteinases"/>
    <property type="match status" value="1"/>
</dbReference>
<dbReference type="InterPro" id="IPR022682">
    <property type="entry name" value="Calpain_domain_III"/>
</dbReference>
<protein>
    <recommendedName>
        <fullName evidence="7">Calpain catalytic domain-containing protein</fullName>
    </recommendedName>
</protein>
<dbReference type="EnsemblMetazoa" id="XM_014396131.2">
    <property type="protein sequence ID" value="XP_014251617.1"/>
    <property type="gene ID" value="LOC106667888"/>
</dbReference>
<dbReference type="Pfam" id="PF01067">
    <property type="entry name" value="Calpain_III"/>
    <property type="match status" value="1"/>
</dbReference>
<keyword evidence="2" id="KW-0645">Protease</keyword>
<dbReference type="GO" id="GO:0003810">
    <property type="term" value="F:protein-glutamine gamma-glutamyltransferase activity"/>
    <property type="evidence" value="ECO:0007669"/>
    <property type="project" value="InterPro"/>
</dbReference>
<keyword evidence="3" id="KW-0378">Hydrolase</keyword>
<dbReference type="PANTHER" id="PTHR10183:SF379">
    <property type="entry name" value="CALPAIN-5"/>
    <property type="match status" value="1"/>
</dbReference>
<dbReference type="GeneID" id="106667888"/>
<dbReference type="Gene3D" id="3.90.70.10">
    <property type="entry name" value="Cysteine proteinases"/>
    <property type="match status" value="1"/>
</dbReference>
<dbReference type="Gene3D" id="2.60.120.380">
    <property type="match status" value="1"/>
</dbReference>
<evidence type="ECO:0000256" key="5">
    <source>
        <dbReference type="PIRSR" id="PIRSR622684-1"/>
    </source>
</evidence>
<reference evidence="8" key="1">
    <citation type="submission" date="2022-01" db="UniProtKB">
        <authorList>
            <consortium name="EnsemblMetazoa"/>
        </authorList>
    </citation>
    <scope>IDENTIFICATION</scope>
</reference>
<dbReference type="PRINTS" id="PR00704">
    <property type="entry name" value="CALPAIN"/>
</dbReference>
<dbReference type="InterPro" id="IPR013783">
    <property type="entry name" value="Ig-like_fold"/>
</dbReference>
<dbReference type="OrthoDB" id="424753at2759"/>
<proteinExistence type="inferred from homology"/>
<dbReference type="Gene3D" id="2.60.40.10">
    <property type="entry name" value="Immunoglobulins"/>
    <property type="match status" value="2"/>
</dbReference>
<dbReference type="CDD" id="cd00044">
    <property type="entry name" value="CysPc"/>
    <property type="match status" value="1"/>
</dbReference>
<evidence type="ECO:0000259" key="7">
    <source>
        <dbReference type="PROSITE" id="PS50203"/>
    </source>
</evidence>
<keyword evidence="9" id="KW-1185">Reference proteome</keyword>
<sequence length="734" mass="83781">MSDGYHSHSATSERESPEKKAVFVDKFDFDLHAITLTSDEVLEVSWKRPTCFSVHPVFVPANFTPSNITSGKLGNKWVIAAIYNLQFNKKLFPFVVQVGQDFDANYYGVFHFRFWKFGKWYEIIVDDLLPFEAASDVPLFSRDNHQDSFWCPLLEKAFAKFHGSYNNLKNLTVPEIFTNFTGGLCEEVYTIKTNSGGFLQLQHRMKKRPFVCAHSKSDGRSKGKNFIPNHAYVVTSVEVVEASKLKSHLVQLRDPGGNIPKWKGKWSNSSRSIYWVTLSKKFRDEYLLNKDEALIWLAYDDFIRYFDYMLICNCQITNIWPREPDVKDEQFWDVTMFEGRWIKNKTAGGLPISQIGYKNPKYKFEILQNDKKSISPTTTLIALSQKPTTISLRQNDILETNSVVLGFYIYKVGDDKHYVYWKKSLDNMKLYSKSNFKKGQVSQKLFLNPGTYLIVPCTEKEGDEGDFLLRIFTEYPHQIPIAHQEHKVAGDFDTHVSLVAPNEIDLGQSIKISLLANNKGSNELVAMATLGIYSKSFRAYKPIKSQLEHIILSKKGAVEIPLCISYEEYGTKIDDHSLLCAIFEISGVESKYFDCGVKVISLRKPKIEFDADNICVTPSGLNMHAVFRNPLPVSLYPGYVSVEGNGISYQKKTFAEIPPDGIFNILFDCVPDTDYGDITATVTMEAIPLGVLKTSVRLSRSVLQKDETKVISCYNSPRRHKTMSFPSAQERKRR</sequence>
<accession>A0A8I6RVI4</accession>
<dbReference type="RefSeq" id="XP_014251617.1">
    <property type="nucleotide sequence ID" value="XM_014396131.2"/>
</dbReference>
<dbReference type="InterPro" id="IPR036213">
    <property type="entry name" value="Calpain_III_sf"/>
</dbReference>
<dbReference type="AlphaFoldDB" id="A0A8I6RVI4"/>
<evidence type="ECO:0000256" key="4">
    <source>
        <dbReference type="ARBA" id="ARBA00022807"/>
    </source>
</evidence>
<comment type="caution">
    <text evidence="6">Lacks conserved residue(s) required for the propagation of feature annotation.</text>
</comment>
<evidence type="ECO:0000313" key="8">
    <source>
        <dbReference type="EnsemblMetazoa" id="XP_014251617.1"/>
    </source>
</evidence>
<dbReference type="GO" id="GO:0005737">
    <property type="term" value="C:cytoplasm"/>
    <property type="evidence" value="ECO:0007669"/>
    <property type="project" value="TreeGrafter"/>
</dbReference>
<evidence type="ECO:0000313" key="9">
    <source>
        <dbReference type="Proteomes" id="UP000494040"/>
    </source>
</evidence>
<dbReference type="KEGG" id="clec:106667888"/>
<dbReference type="InterPro" id="IPR022683">
    <property type="entry name" value="Calpain_III"/>
</dbReference>
<dbReference type="GO" id="GO:0004198">
    <property type="term" value="F:calcium-dependent cysteine-type endopeptidase activity"/>
    <property type="evidence" value="ECO:0007669"/>
    <property type="project" value="InterPro"/>
</dbReference>
<dbReference type="PROSITE" id="PS50203">
    <property type="entry name" value="CALPAIN_CAT"/>
    <property type="match status" value="1"/>
</dbReference>
<evidence type="ECO:0000256" key="3">
    <source>
        <dbReference type="ARBA" id="ARBA00022801"/>
    </source>
</evidence>
<dbReference type="SMART" id="SM00230">
    <property type="entry name" value="CysPc"/>
    <property type="match status" value="1"/>
</dbReference>
<dbReference type="GO" id="GO:0006508">
    <property type="term" value="P:proteolysis"/>
    <property type="evidence" value="ECO:0007669"/>
    <property type="project" value="UniProtKB-KW"/>
</dbReference>
<dbReference type="SUPFAM" id="SSF49758">
    <property type="entry name" value="Calpain large subunit, middle domain (domain III)"/>
    <property type="match status" value="1"/>
</dbReference>
<evidence type="ECO:0000256" key="1">
    <source>
        <dbReference type="ARBA" id="ARBA00007623"/>
    </source>
</evidence>
<dbReference type="Pfam" id="PF00648">
    <property type="entry name" value="Peptidase_C2"/>
    <property type="match status" value="1"/>
</dbReference>
<name>A0A8I6RVI4_CIMLE</name>
<dbReference type="InterPro" id="IPR022684">
    <property type="entry name" value="Calpain_cysteine_protease"/>
</dbReference>
<dbReference type="InterPro" id="IPR038765">
    <property type="entry name" value="Papain-like_cys_pep_sf"/>
</dbReference>
<evidence type="ECO:0000256" key="6">
    <source>
        <dbReference type="PROSITE-ProRule" id="PRU00239"/>
    </source>
</evidence>
<organism evidence="8 9">
    <name type="scientific">Cimex lectularius</name>
    <name type="common">Bed bug</name>
    <name type="synonym">Acanthia lectularia</name>
    <dbReference type="NCBI Taxonomy" id="79782"/>
    <lineage>
        <taxon>Eukaryota</taxon>
        <taxon>Metazoa</taxon>
        <taxon>Ecdysozoa</taxon>
        <taxon>Arthropoda</taxon>
        <taxon>Hexapoda</taxon>
        <taxon>Insecta</taxon>
        <taxon>Pterygota</taxon>
        <taxon>Neoptera</taxon>
        <taxon>Paraneoptera</taxon>
        <taxon>Hemiptera</taxon>
        <taxon>Heteroptera</taxon>
        <taxon>Panheteroptera</taxon>
        <taxon>Cimicomorpha</taxon>
        <taxon>Cimicidae</taxon>
        <taxon>Cimex</taxon>
    </lineage>
</organism>
<comment type="similarity">
    <text evidence="1">Belongs to the peptidase C2 family.</text>
</comment>
<feature type="domain" description="Calpain catalytic" evidence="7">
    <location>
        <begin position="44"/>
        <end position="315"/>
    </location>
</feature>
<dbReference type="PANTHER" id="PTHR10183">
    <property type="entry name" value="CALPAIN"/>
    <property type="match status" value="1"/>
</dbReference>
<keyword evidence="4" id="KW-0788">Thiol protease</keyword>
<dbReference type="Proteomes" id="UP000494040">
    <property type="component" value="Unassembled WGS sequence"/>
</dbReference>
<dbReference type="SUPFAM" id="SSF49309">
    <property type="entry name" value="Transglutaminase, two C-terminal domains"/>
    <property type="match status" value="2"/>
</dbReference>
<evidence type="ECO:0000256" key="2">
    <source>
        <dbReference type="ARBA" id="ARBA00022670"/>
    </source>
</evidence>